<dbReference type="Pfam" id="PF01569">
    <property type="entry name" value="PAP2"/>
    <property type="match status" value="1"/>
</dbReference>
<feature type="transmembrane region" description="Helical" evidence="2">
    <location>
        <begin position="152"/>
        <end position="171"/>
    </location>
</feature>
<gene>
    <name evidence="4" type="ORF">Cvel_2427</name>
</gene>
<feature type="region of interest" description="Disordered" evidence="1">
    <location>
        <begin position="1"/>
        <end position="29"/>
    </location>
</feature>
<dbReference type="Gene3D" id="1.20.144.10">
    <property type="entry name" value="Phosphatidic acid phosphatase type 2/haloperoxidase"/>
    <property type="match status" value="1"/>
</dbReference>
<dbReference type="InterPro" id="IPR036938">
    <property type="entry name" value="PAP2/HPO_sf"/>
</dbReference>
<accession>A0A0G4IF89</accession>
<dbReference type="SUPFAM" id="SSF48317">
    <property type="entry name" value="Acid phosphatase/Vanadium-dependent haloperoxidase"/>
    <property type="match status" value="1"/>
</dbReference>
<feature type="transmembrane region" description="Helical" evidence="2">
    <location>
        <begin position="121"/>
        <end position="140"/>
    </location>
</feature>
<dbReference type="PANTHER" id="PTHR14969">
    <property type="entry name" value="SPHINGOSINE-1-PHOSPHATE PHOSPHOHYDROLASE"/>
    <property type="match status" value="1"/>
</dbReference>
<feature type="domain" description="Phosphatidic acid phosphatase type 2/haloperoxidase" evidence="3">
    <location>
        <begin position="81"/>
        <end position="198"/>
    </location>
</feature>
<sequence>MASVTEESQGLINAKQHEDTTPDLEAGPIPAVDSDKGIAVMSVTIRKPITLVSGIAIAYSYLPYLVCLGFSIWFVLDHIIYPLWAALTLITVSLVGEIGLKHIVREPRPENSAVKSYGMPSSHSSTCIGLLFYTVFELLFPFEGVKPHWTALQLTLAVFVTVVALAPVPWARWYLEDHSLRQICVGSALGFIFGVSSYFVRVHFFPGVPLTDHVPLSFGLGHDSH</sequence>
<dbReference type="InterPro" id="IPR000326">
    <property type="entry name" value="PAP2/HPO"/>
</dbReference>
<dbReference type="PANTHER" id="PTHR14969:SF13">
    <property type="entry name" value="AT30094P"/>
    <property type="match status" value="1"/>
</dbReference>
<organism evidence="4">
    <name type="scientific">Chromera velia CCMP2878</name>
    <dbReference type="NCBI Taxonomy" id="1169474"/>
    <lineage>
        <taxon>Eukaryota</taxon>
        <taxon>Sar</taxon>
        <taxon>Alveolata</taxon>
        <taxon>Colpodellida</taxon>
        <taxon>Chromeraceae</taxon>
        <taxon>Chromera</taxon>
    </lineage>
</organism>
<evidence type="ECO:0000313" key="4">
    <source>
        <dbReference type="EMBL" id="CEM55769.1"/>
    </source>
</evidence>
<dbReference type="UniPathway" id="UPA00378"/>
<evidence type="ECO:0000256" key="2">
    <source>
        <dbReference type="SAM" id="Phobius"/>
    </source>
</evidence>
<dbReference type="PhylomeDB" id="A0A0G4IF89"/>
<dbReference type="EMBL" id="CDMZ01005909">
    <property type="protein sequence ID" value="CEM55769.1"/>
    <property type="molecule type" value="Genomic_DNA"/>
</dbReference>
<keyword evidence="2" id="KW-0472">Membrane</keyword>
<feature type="transmembrane region" description="Helical" evidence="2">
    <location>
        <begin position="79"/>
        <end position="100"/>
    </location>
</feature>
<feature type="transmembrane region" description="Helical" evidence="2">
    <location>
        <begin position="183"/>
        <end position="200"/>
    </location>
</feature>
<keyword evidence="2" id="KW-0812">Transmembrane</keyword>
<evidence type="ECO:0000256" key="1">
    <source>
        <dbReference type="SAM" id="MobiDB-lite"/>
    </source>
</evidence>
<feature type="compositionally biased region" description="Polar residues" evidence="1">
    <location>
        <begin position="1"/>
        <end position="11"/>
    </location>
</feature>
<dbReference type="SMART" id="SM00014">
    <property type="entry name" value="acidPPc"/>
    <property type="match status" value="1"/>
</dbReference>
<name>A0A0G4IF89_9ALVE</name>
<dbReference type="GO" id="GO:0042392">
    <property type="term" value="F:sphingosine-1-phosphate phosphatase activity"/>
    <property type="evidence" value="ECO:0007669"/>
    <property type="project" value="TreeGrafter"/>
</dbReference>
<reference evidence="4" key="1">
    <citation type="submission" date="2014-11" db="EMBL/GenBank/DDBJ databases">
        <authorList>
            <person name="Otto D Thomas"/>
            <person name="Naeem Raeece"/>
        </authorList>
    </citation>
    <scope>NUCLEOTIDE SEQUENCE</scope>
</reference>
<dbReference type="VEuPathDB" id="CryptoDB:Cvel_2427"/>
<protein>
    <recommendedName>
        <fullName evidence="3">Phosphatidic acid phosphatase type 2/haloperoxidase domain-containing protein</fullName>
    </recommendedName>
</protein>
<dbReference type="AlphaFoldDB" id="A0A0G4IF89"/>
<proteinExistence type="predicted"/>
<feature type="transmembrane region" description="Helical" evidence="2">
    <location>
        <begin position="51"/>
        <end position="73"/>
    </location>
</feature>
<evidence type="ECO:0000259" key="3">
    <source>
        <dbReference type="SMART" id="SM00014"/>
    </source>
</evidence>
<keyword evidence="2" id="KW-1133">Transmembrane helix</keyword>